<dbReference type="STRING" id="570156.AOG27_05250"/>
<name>A0A0P7DYK9_9GAMM</name>
<dbReference type="SUPFAM" id="SSF52058">
    <property type="entry name" value="L domain-like"/>
    <property type="match status" value="1"/>
</dbReference>
<keyword evidence="3" id="KW-0732">Signal</keyword>
<dbReference type="EMBL" id="LJTC01000002">
    <property type="protein sequence ID" value="KPM85162.1"/>
    <property type="molecule type" value="Genomic_DNA"/>
</dbReference>
<dbReference type="RefSeq" id="WP_054551929.1">
    <property type="nucleotide sequence ID" value="NZ_LJTC01000002.1"/>
</dbReference>
<proteinExistence type="predicted"/>
<organism evidence="4 5">
    <name type="scientific">Pseudoalteromonas lipolytica</name>
    <dbReference type="NCBI Taxonomy" id="570156"/>
    <lineage>
        <taxon>Bacteria</taxon>
        <taxon>Pseudomonadati</taxon>
        <taxon>Pseudomonadota</taxon>
        <taxon>Gammaproteobacteria</taxon>
        <taxon>Alteromonadales</taxon>
        <taxon>Pseudoalteromonadaceae</taxon>
        <taxon>Pseudoalteromonas</taxon>
    </lineage>
</organism>
<dbReference type="PANTHER" id="PTHR47566:SF1">
    <property type="entry name" value="PROTEIN NUD1"/>
    <property type="match status" value="1"/>
</dbReference>
<feature type="chain" id="PRO_5006138151" description="Internalin A" evidence="3">
    <location>
        <begin position="29"/>
        <end position="334"/>
    </location>
</feature>
<reference evidence="4 5" key="1">
    <citation type="submission" date="2015-09" db="EMBL/GenBank/DDBJ databases">
        <title>Draft Genome Sequence of Pseudoalteromonas lipolytica UCD-48B.</title>
        <authorList>
            <person name="Krusor M."/>
            <person name="Coil D.A."/>
            <person name="Lang J.M."/>
            <person name="Eisen J.A."/>
            <person name="Alexiev A."/>
        </authorList>
    </citation>
    <scope>NUCLEOTIDE SEQUENCE [LARGE SCALE GENOMIC DNA]</scope>
    <source>
        <strain evidence="4 5">UCD-48B</strain>
    </source>
</reference>
<dbReference type="Proteomes" id="UP000050378">
    <property type="component" value="Unassembled WGS sequence"/>
</dbReference>
<dbReference type="Pfam" id="PF00560">
    <property type="entry name" value="LRR_1"/>
    <property type="match status" value="1"/>
</dbReference>
<gene>
    <name evidence="4" type="ORF">AOG27_05250</name>
</gene>
<evidence type="ECO:0000256" key="1">
    <source>
        <dbReference type="ARBA" id="ARBA00022614"/>
    </source>
</evidence>
<dbReference type="PANTHER" id="PTHR47566">
    <property type="match status" value="1"/>
</dbReference>
<dbReference type="InterPro" id="IPR001611">
    <property type="entry name" value="Leu-rich_rpt"/>
</dbReference>
<dbReference type="OrthoDB" id="5828788at2"/>
<keyword evidence="2" id="KW-0677">Repeat</keyword>
<feature type="signal peptide" evidence="3">
    <location>
        <begin position="1"/>
        <end position="28"/>
    </location>
</feature>
<evidence type="ECO:0000313" key="5">
    <source>
        <dbReference type="Proteomes" id="UP000050378"/>
    </source>
</evidence>
<dbReference type="AlphaFoldDB" id="A0A0P7DYK9"/>
<evidence type="ECO:0000256" key="2">
    <source>
        <dbReference type="ARBA" id="ARBA00022737"/>
    </source>
</evidence>
<protein>
    <recommendedName>
        <fullName evidence="6">Internalin A</fullName>
    </recommendedName>
</protein>
<dbReference type="PROSITE" id="PS51450">
    <property type="entry name" value="LRR"/>
    <property type="match status" value="1"/>
</dbReference>
<dbReference type="GO" id="GO:0035591">
    <property type="term" value="F:signaling adaptor activity"/>
    <property type="evidence" value="ECO:0007669"/>
    <property type="project" value="TreeGrafter"/>
</dbReference>
<evidence type="ECO:0000313" key="4">
    <source>
        <dbReference type="EMBL" id="KPM85162.1"/>
    </source>
</evidence>
<evidence type="ECO:0008006" key="6">
    <source>
        <dbReference type="Google" id="ProtNLM"/>
    </source>
</evidence>
<evidence type="ECO:0000256" key="3">
    <source>
        <dbReference type="SAM" id="SignalP"/>
    </source>
</evidence>
<dbReference type="InterPro" id="IPR052574">
    <property type="entry name" value="CDIRP"/>
</dbReference>
<dbReference type="PATRIC" id="fig|570156.3.peg.1042"/>
<dbReference type="InterPro" id="IPR032675">
    <property type="entry name" value="LRR_dom_sf"/>
</dbReference>
<sequence>MLKRNFARIKRALACLLVLNLGVAGASANDDTPIESVVADANFLACLQESGYKTVGEVTKIHCRDRGITSAKGLEHFSNLTKLVLSNEGDSFIVGEIGGITSRPADKKVPNQLTEIDISHNSQLFRVDLSQNSLTSIDVSNNEELETLMLSGNKLSKLDVSTNSKLTWLDLNDNKLTGELTLVNSELYQLNLSGNKLTKVNIPSGIRNLELANNQLKNLDLSKFKMLSELNLDANQLSSLDISHNKKLTALYAGNNQLSTIDLTANPMLQVLFLSNNKLKNIDLREHANLVDISLFNNPLKKVDVSKSYNLELLELDSRVECIGIGCATRFEGY</sequence>
<dbReference type="Gene3D" id="3.80.10.10">
    <property type="entry name" value="Ribonuclease Inhibitor"/>
    <property type="match status" value="1"/>
</dbReference>
<keyword evidence="1" id="KW-0433">Leucine-rich repeat</keyword>
<comment type="caution">
    <text evidence="4">The sequence shown here is derived from an EMBL/GenBank/DDBJ whole genome shotgun (WGS) entry which is preliminary data.</text>
</comment>
<accession>A0A0P7DYK9</accession>